<feature type="region of interest" description="Disordered" evidence="1">
    <location>
        <begin position="79"/>
        <end position="128"/>
    </location>
</feature>
<gene>
    <name evidence="2" type="ORF">PYCCODRAFT_283597</name>
</gene>
<evidence type="ECO:0000313" key="3">
    <source>
        <dbReference type="Proteomes" id="UP000193067"/>
    </source>
</evidence>
<evidence type="ECO:0000313" key="2">
    <source>
        <dbReference type="EMBL" id="OSD03027.1"/>
    </source>
</evidence>
<keyword evidence="3" id="KW-1185">Reference proteome</keyword>
<accession>A0A1Y2IPL0</accession>
<dbReference type="Proteomes" id="UP000193067">
    <property type="component" value="Unassembled WGS sequence"/>
</dbReference>
<feature type="compositionally biased region" description="Polar residues" evidence="1">
    <location>
        <begin position="106"/>
        <end position="121"/>
    </location>
</feature>
<reference evidence="2 3" key="1">
    <citation type="journal article" date="2015" name="Biotechnol. Biofuels">
        <title>Enhanced degradation of softwood versus hardwood by the white-rot fungus Pycnoporus coccineus.</title>
        <authorList>
            <person name="Couturier M."/>
            <person name="Navarro D."/>
            <person name="Chevret D."/>
            <person name="Henrissat B."/>
            <person name="Piumi F."/>
            <person name="Ruiz-Duenas F.J."/>
            <person name="Martinez A.T."/>
            <person name="Grigoriev I.V."/>
            <person name="Riley R."/>
            <person name="Lipzen A."/>
            <person name="Berrin J.G."/>
            <person name="Master E.R."/>
            <person name="Rosso M.N."/>
        </authorList>
    </citation>
    <scope>NUCLEOTIDE SEQUENCE [LARGE SCALE GENOMIC DNA]</scope>
    <source>
        <strain evidence="2 3">BRFM310</strain>
    </source>
</reference>
<evidence type="ECO:0000256" key="1">
    <source>
        <dbReference type="SAM" id="MobiDB-lite"/>
    </source>
</evidence>
<protein>
    <submittedName>
        <fullName evidence="2">Uncharacterized protein</fullName>
    </submittedName>
</protein>
<name>A0A1Y2IPL0_TRAC3</name>
<sequence length="128" mass="14549">MVAVYMRYALFWMAACSEQRLVLHAGVPESFPSEARSSWTAWHVSCSFRPQRLPSSAHSMVNILFSSEFSGGRYRRMSGDHDRLSMRHSRRTAAQVPRHRLALETHVNSQSAVLRRSSSQRMGIGSPK</sequence>
<dbReference type="EMBL" id="KZ084102">
    <property type="protein sequence ID" value="OSD03027.1"/>
    <property type="molecule type" value="Genomic_DNA"/>
</dbReference>
<organism evidence="2 3">
    <name type="scientific">Trametes coccinea (strain BRFM310)</name>
    <name type="common">Pycnoporus coccineus</name>
    <dbReference type="NCBI Taxonomy" id="1353009"/>
    <lineage>
        <taxon>Eukaryota</taxon>
        <taxon>Fungi</taxon>
        <taxon>Dikarya</taxon>
        <taxon>Basidiomycota</taxon>
        <taxon>Agaricomycotina</taxon>
        <taxon>Agaricomycetes</taxon>
        <taxon>Polyporales</taxon>
        <taxon>Polyporaceae</taxon>
        <taxon>Trametes</taxon>
    </lineage>
</organism>
<proteinExistence type="predicted"/>
<dbReference type="AlphaFoldDB" id="A0A1Y2IPL0"/>